<evidence type="ECO:0000313" key="6">
    <source>
        <dbReference type="Proteomes" id="UP001305521"/>
    </source>
</evidence>
<dbReference type="RefSeq" id="WP_318648092.1">
    <property type="nucleotide sequence ID" value="NZ_CP137852.1"/>
</dbReference>
<dbReference type="Gene3D" id="3.40.50.1820">
    <property type="entry name" value="alpha/beta hydrolase"/>
    <property type="match status" value="1"/>
</dbReference>
<dbReference type="InterPro" id="IPR013094">
    <property type="entry name" value="AB_hydrolase_3"/>
</dbReference>
<dbReference type="PANTHER" id="PTHR23025">
    <property type="entry name" value="TRIACYLGLYCEROL LIPASE"/>
    <property type="match status" value="1"/>
</dbReference>
<evidence type="ECO:0000256" key="1">
    <source>
        <dbReference type="ARBA" id="ARBA00010515"/>
    </source>
</evidence>
<keyword evidence="6" id="KW-1185">Reference proteome</keyword>
<proteinExistence type="inferred from homology"/>
<feature type="active site" evidence="3">
    <location>
        <position position="162"/>
    </location>
</feature>
<dbReference type="InterPro" id="IPR002168">
    <property type="entry name" value="Lipase_GDXG_HIS_AS"/>
</dbReference>
<dbReference type="InterPro" id="IPR033140">
    <property type="entry name" value="Lipase_GDXG_put_SER_AS"/>
</dbReference>
<evidence type="ECO:0000256" key="3">
    <source>
        <dbReference type="PROSITE-ProRule" id="PRU10038"/>
    </source>
</evidence>
<evidence type="ECO:0000259" key="4">
    <source>
        <dbReference type="Pfam" id="PF07859"/>
    </source>
</evidence>
<dbReference type="SUPFAM" id="SSF53474">
    <property type="entry name" value="alpha/beta-Hydrolases"/>
    <property type="match status" value="1"/>
</dbReference>
<reference evidence="5 6" key="1">
    <citation type="submission" date="2023-11" db="EMBL/GenBank/DDBJ databases">
        <title>Arctic aerobic anoxygenic photoheterotroph Sediminicoccus rosea KRV36 adapts its photosynthesis to long days of polar summer.</title>
        <authorList>
            <person name="Tomasch J."/>
            <person name="Kopejtka K."/>
            <person name="Bily T."/>
            <person name="Gardiner A.T."/>
            <person name="Gardian Z."/>
            <person name="Shivaramu S."/>
            <person name="Koblizek M."/>
            <person name="Engelhardt F."/>
            <person name="Kaftan D."/>
        </authorList>
    </citation>
    <scope>NUCLEOTIDE SEQUENCE [LARGE SCALE GENOMIC DNA]</scope>
    <source>
        <strain evidence="5 6">R-30</strain>
    </source>
</reference>
<organism evidence="5 6">
    <name type="scientific">Sediminicoccus rosea</name>
    <dbReference type="NCBI Taxonomy" id="1225128"/>
    <lineage>
        <taxon>Bacteria</taxon>
        <taxon>Pseudomonadati</taxon>
        <taxon>Pseudomonadota</taxon>
        <taxon>Alphaproteobacteria</taxon>
        <taxon>Acetobacterales</taxon>
        <taxon>Roseomonadaceae</taxon>
        <taxon>Sediminicoccus</taxon>
    </lineage>
</organism>
<dbReference type="Proteomes" id="UP001305521">
    <property type="component" value="Chromosome"/>
</dbReference>
<sequence length="318" mass="34018">MIEQDPIEPGLQAYLEHTRRVTAGLGPLGGLTPGQRRERAERYALATQEPHPPGLHTRTAYIVLPGREIPVRIYRPPGPARAALVYLHGGSWIAGSPETHDFVTASLAMNTGAQVLSVHYRRAPENPYPAPTEDALAALRWALGHAAALGLDPARIGLAGDSAGGNLAAGASLMARDQGGPGPACLVLIYPVLDRDLDTPSYRAARDPILTREAMREAFDAFAPPVSDPFALPLRAPDLSGLPPCLLSIAERDPLRDEGLAFAARLRAAGVPVWCREAPGMIHSYPRARRHSAAAEAEFQQLCAAIRAALNLPDIPPW</sequence>
<dbReference type="Pfam" id="PF07859">
    <property type="entry name" value="Abhydrolase_3"/>
    <property type="match status" value="1"/>
</dbReference>
<dbReference type="PROSITE" id="PS01174">
    <property type="entry name" value="LIPASE_GDXG_SER"/>
    <property type="match status" value="1"/>
</dbReference>
<name>A0ABZ0PEJ2_9PROT</name>
<dbReference type="EMBL" id="CP137852">
    <property type="protein sequence ID" value="WPB84135.1"/>
    <property type="molecule type" value="Genomic_DNA"/>
</dbReference>
<protein>
    <submittedName>
        <fullName evidence="5">Alpha/beta hydrolase</fullName>
    </submittedName>
</protein>
<gene>
    <name evidence="5" type="ORF">R9Z33_18800</name>
</gene>
<evidence type="ECO:0000256" key="2">
    <source>
        <dbReference type="ARBA" id="ARBA00022801"/>
    </source>
</evidence>
<evidence type="ECO:0000313" key="5">
    <source>
        <dbReference type="EMBL" id="WPB84135.1"/>
    </source>
</evidence>
<keyword evidence="2 5" id="KW-0378">Hydrolase</keyword>
<accession>A0ABZ0PEJ2</accession>
<feature type="domain" description="Alpha/beta hydrolase fold-3" evidence="4">
    <location>
        <begin position="84"/>
        <end position="285"/>
    </location>
</feature>
<comment type="similarity">
    <text evidence="1">Belongs to the 'GDXG' lipolytic enzyme family.</text>
</comment>
<dbReference type="PANTHER" id="PTHR23025:SF4">
    <property type="entry name" value="ALPHA_BETA HYDROLASE FOLD-3 DOMAIN-CONTAINING PROTEIN"/>
    <property type="match status" value="1"/>
</dbReference>
<dbReference type="InterPro" id="IPR029058">
    <property type="entry name" value="AB_hydrolase_fold"/>
</dbReference>
<dbReference type="PROSITE" id="PS01173">
    <property type="entry name" value="LIPASE_GDXG_HIS"/>
    <property type="match status" value="1"/>
</dbReference>
<dbReference type="GO" id="GO:0016787">
    <property type="term" value="F:hydrolase activity"/>
    <property type="evidence" value="ECO:0007669"/>
    <property type="project" value="UniProtKB-KW"/>
</dbReference>